<evidence type="ECO:0000313" key="6">
    <source>
        <dbReference type="Proteomes" id="UP000007150"/>
    </source>
</evidence>
<dbReference type="CDD" id="cd01629">
    <property type="entry name" value="HAD_EP"/>
    <property type="match status" value="1"/>
</dbReference>
<dbReference type="Proteomes" id="UP000007150">
    <property type="component" value="Chromosome 2"/>
</dbReference>
<dbReference type="UniPathway" id="UPA00904">
    <property type="reaction ID" value="UER00876"/>
</dbReference>
<dbReference type="NCBIfam" id="TIGR01549">
    <property type="entry name" value="HAD-SF-IA-v1"/>
    <property type="match status" value="1"/>
</dbReference>
<evidence type="ECO:0000256" key="4">
    <source>
        <dbReference type="HAMAP-Rule" id="MF_01681"/>
    </source>
</evidence>
<dbReference type="RefSeq" id="WP_013849757.1">
    <property type="nucleotide sequence ID" value="NC_015594.1"/>
</dbReference>
<keyword evidence="4" id="KW-0479">Metal-binding</keyword>
<dbReference type="SFLD" id="SFLDG01129">
    <property type="entry name" value="C1.5:_HAD__Beta-PGM__Phosphata"/>
    <property type="match status" value="1"/>
</dbReference>
<accession>F6F1W7</accession>
<dbReference type="NCBIfam" id="TIGR01691">
    <property type="entry name" value="enolase-ppase"/>
    <property type="match status" value="1"/>
</dbReference>
<dbReference type="InterPro" id="IPR036412">
    <property type="entry name" value="HAD-like_sf"/>
</dbReference>
<dbReference type="AlphaFoldDB" id="F6F1W7"/>
<keyword evidence="3 4" id="KW-0486">Methionine biosynthesis</keyword>
<dbReference type="EMBL" id="CP002799">
    <property type="protein sequence ID" value="AEG51533.1"/>
    <property type="molecule type" value="Genomic_DNA"/>
</dbReference>
<dbReference type="GO" id="GO:0019509">
    <property type="term" value="P:L-methionine salvage from methylthioadenosine"/>
    <property type="evidence" value="ECO:0007669"/>
    <property type="project" value="UniProtKB-UniRule"/>
</dbReference>
<comment type="cofactor">
    <cofactor evidence="4">
        <name>Mg(2+)</name>
        <dbReference type="ChEBI" id="CHEBI:18420"/>
    </cofactor>
    <text evidence="4">Binds 1 Mg(2+) ion per subunit.</text>
</comment>
<evidence type="ECO:0000256" key="2">
    <source>
        <dbReference type="ARBA" id="ARBA00022801"/>
    </source>
</evidence>
<dbReference type="PANTHER" id="PTHR20371">
    <property type="entry name" value="ENOLASE-PHOSPHATASE E1"/>
    <property type="match status" value="1"/>
</dbReference>
<keyword evidence="2 4" id="KW-0378">Hydrolase</keyword>
<gene>
    <name evidence="4" type="primary">mtnC</name>
    <name evidence="5" type="ORF">Sphch_3953</name>
</gene>
<evidence type="ECO:0000256" key="1">
    <source>
        <dbReference type="ARBA" id="ARBA00022605"/>
    </source>
</evidence>
<dbReference type="STRING" id="690566.Sphch_3953"/>
<evidence type="ECO:0000313" key="5">
    <source>
        <dbReference type="EMBL" id="AEG51533.1"/>
    </source>
</evidence>
<keyword evidence="6" id="KW-1185">Reference proteome</keyword>
<dbReference type="GO" id="GO:0000287">
    <property type="term" value="F:magnesium ion binding"/>
    <property type="evidence" value="ECO:0007669"/>
    <property type="project" value="UniProtKB-UniRule"/>
</dbReference>
<dbReference type="Pfam" id="PF00702">
    <property type="entry name" value="Hydrolase"/>
    <property type="match status" value="1"/>
</dbReference>
<reference evidence="5 6" key="1">
    <citation type="submission" date="2011-05" db="EMBL/GenBank/DDBJ databases">
        <title>Complete sequence of chromosome 2 of Sphingobium chlorophenolicum L-1.</title>
        <authorList>
            <consortium name="US DOE Joint Genome Institute"/>
            <person name="Lucas S."/>
            <person name="Han J."/>
            <person name="Lapidus A."/>
            <person name="Cheng J.-F."/>
            <person name="Goodwin L."/>
            <person name="Pitluck S."/>
            <person name="Peters L."/>
            <person name="Daligault H."/>
            <person name="Han C."/>
            <person name="Tapia R."/>
            <person name="Land M."/>
            <person name="Hauser L."/>
            <person name="Kyrpides N."/>
            <person name="Ivanova N."/>
            <person name="Pagani I."/>
            <person name="Turner P."/>
            <person name="Copley S."/>
            <person name="Woyke T."/>
        </authorList>
    </citation>
    <scope>NUCLEOTIDE SEQUENCE [LARGE SCALE GENOMIC DNA]</scope>
    <source>
        <strain evidence="5 6">L-1</strain>
    </source>
</reference>
<evidence type="ECO:0000256" key="3">
    <source>
        <dbReference type="ARBA" id="ARBA00023167"/>
    </source>
</evidence>
<dbReference type="InterPro" id="IPR006439">
    <property type="entry name" value="HAD-SF_hydro_IA"/>
</dbReference>
<dbReference type="Gene3D" id="3.40.50.1000">
    <property type="entry name" value="HAD superfamily/HAD-like"/>
    <property type="match status" value="1"/>
</dbReference>
<keyword evidence="1 4" id="KW-0028">Amino-acid biosynthesis</keyword>
<dbReference type="SFLD" id="SFLDF00044">
    <property type="entry name" value="enolase-phosphatase"/>
    <property type="match status" value="1"/>
</dbReference>
<dbReference type="GO" id="GO:0043715">
    <property type="term" value="F:2,3-diketo-5-methylthiopentyl-1-phosphate enolase activity"/>
    <property type="evidence" value="ECO:0007669"/>
    <property type="project" value="UniProtKB-UniRule"/>
</dbReference>
<dbReference type="KEGG" id="sch:Sphch_3953"/>
<dbReference type="PRINTS" id="PR00413">
    <property type="entry name" value="HADHALOGNASE"/>
</dbReference>
<dbReference type="PANTHER" id="PTHR20371:SF1">
    <property type="entry name" value="ENOLASE-PHOSPHATASE E1"/>
    <property type="match status" value="1"/>
</dbReference>
<comment type="function">
    <text evidence="4">Bifunctional enzyme that catalyzes the enolization of 2,3-diketo-5-methylthiopentyl-1-phosphate (DK-MTP-1-P) into the intermediate 2-hydroxy-3-keto-5-methylthiopentenyl-1-phosphate (HK-MTPenyl-1-P), which is then dephosphorylated to form the acireductone 1,2-dihydroxy-3-keto-5-methylthiopentene (DHK-MTPene).</text>
</comment>
<dbReference type="InterPro" id="IPR023943">
    <property type="entry name" value="Enolase-ppase_E1"/>
</dbReference>
<organism evidence="5 6">
    <name type="scientific">Sphingobium chlorophenolicum L-1</name>
    <dbReference type="NCBI Taxonomy" id="690566"/>
    <lineage>
        <taxon>Bacteria</taxon>
        <taxon>Pseudomonadati</taxon>
        <taxon>Pseudomonadota</taxon>
        <taxon>Alphaproteobacteria</taxon>
        <taxon>Sphingomonadales</taxon>
        <taxon>Sphingomonadaceae</taxon>
        <taxon>Sphingobium</taxon>
    </lineage>
</organism>
<dbReference type="InterPro" id="IPR023214">
    <property type="entry name" value="HAD_sf"/>
</dbReference>
<dbReference type="EC" id="3.1.3.77" evidence="4"/>
<comment type="pathway">
    <text evidence="4">Amino-acid biosynthesis; L-methionine biosynthesis via salvage pathway; L-methionine from S-methyl-5-thio-alpha-D-ribose 1-phosphate: step 4/6.</text>
</comment>
<protein>
    <recommendedName>
        <fullName evidence="4">Enolase-phosphatase E1</fullName>
        <ecNumber evidence="4">3.1.3.77</ecNumber>
    </recommendedName>
    <alternativeName>
        <fullName evidence="4">2,3-diketo-5-methylthio-1-phosphopentane phosphatase</fullName>
    </alternativeName>
</protein>
<proteinExistence type="inferred from homology"/>
<comment type="similarity">
    <text evidence="4">Belongs to the HAD-like hydrolase superfamily. MasA/MtnC family.</text>
</comment>
<dbReference type="HOGENOM" id="CLU_023273_0_0_5"/>
<name>F6F1W7_SPHCR</name>
<dbReference type="SUPFAM" id="SSF56784">
    <property type="entry name" value="HAD-like"/>
    <property type="match status" value="1"/>
</dbReference>
<dbReference type="SFLD" id="SFLDG01133">
    <property type="entry name" value="C1.5.4:_Enolase-phosphatase_Li"/>
    <property type="match status" value="1"/>
</dbReference>
<comment type="catalytic activity">
    <reaction evidence="4">
        <text>5-methylsulfanyl-2,3-dioxopentyl phosphate + H2O = 1,2-dihydroxy-5-(methylsulfanyl)pent-1-en-3-one + phosphate</text>
        <dbReference type="Rhea" id="RHEA:21700"/>
        <dbReference type="ChEBI" id="CHEBI:15377"/>
        <dbReference type="ChEBI" id="CHEBI:43474"/>
        <dbReference type="ChEBI" id="CHEBI:49252"/>
        <dbReference type="ChEBI" id="CHEBI:58828"/>
        <dbReference type="EC" id="3.1.3.77"/>
    </reaction>
</comment>
<comment type="subunit">
    <text evidence="4">Monomer.</text>
</comment>
<dbReference type="SFLD" id="SFLDS00003">
    <property type="entry name" value="Haloacid_Dehalogenase"/>
    <property type="match status" value="1"/>
</dbReference>
<comment type="pathway">
    <text evidence="4">Amino-acid biosynthesis; L-methionine biosynthesis via salvage pathway; L-methionine from S-methyl-5-thio-alpha-D-ribose 1-phosphate: step 3/6.</text>
</comment>
<dbReference type="GO" id="GO:0043874">
    <property type="term" value="F:acireductone synthase activity"/>
    <property type="evidence" value="ECO:0007669"/>
    <property type="project" value="UniProtKB-EC"/>
</dbReference>
<dbReference type="GO" id="GO:0043716">
    <property type="term" value="F:2-hydroxy-3-keto-5-methylthiopentenyl-1-phosphate phosphatase activity"/>
    <property type="evidence" value="ECO:0007669"/>
    <property type="project" value="UniProtKB-UniRule"/>
</dbReference>
<dbReference type="HAMAP" id="MF_01681">
    <property type="entry name" value="Salvage_MtnC"/>
    <property type="match status" value="1"/>
</dbReference>
<sequence>MTAPRAIVTDIEGTTSSIAFVHEVLFPYSQARLADYVAAHPAETAPILTAVRDEVANPALDEAGCVAALLQWHKEDRKIGPLKTLQGMIWAQGFAEGALRGHVYPDAVAGLRRWHAAGIALYIYSSGSVGAQKLLFGHSEAGDLNPLFSGHFDTAIGGKKETASYRAIADTLALPPAEILFLSDVEAELAAAQQAGMAVTLLARDGLPAASPFPVETGFDNILPEVALS</sequence>
<dbReference type="Gene3D" id="1.10.720.60">
    <property type="match status" value="1"/>
</dbReference>
<keyword evidence="4" id="KW-0460">Magnesium</keyword>